<keyword evidence="7 14" id="KW-0378">Hydrolase</keyword>
<evidence type="ECO:0000256" key="11">
    <source>
        <dbReference type="ARBA" id="ARBA00033284"/>
    </source>
</evidence>
<evidence type="ECO:0000256" key="3">
    <source>
        <dbReference type="ARBA" id="ARBA00008061"/>
    </source>
</evidence>
<dbReference type="Gene3D" id="2.60.40.10">
    <property type="entry name" value="Immunoglobulins"/>
    <property type="match status" value="1"/>
</dbReference>
<sequence length="600" mass="67432">MSGFFRYQRRQGATLTGPDHTRFRLWAPSCSSVTLEREGLPAVPMSREPDGWFQCETQSGAGVRYRYRISEDLAVPDPASCSQPDDVHGPSEVTDPLSYRWVNDSWHGRPWEETVIWEVHAGLAGGYRKLADDLARLAGLGITAIELMPLSEFPGSRNWGYDGVFPFAPESSYGTPDDLKYLVDQAHGHGMMIFLDVVYNHFGPDGNYMGLYAEEFFARDSLTPWGKAIDFTRREVREFFLDNALTWIMEFRFDGLRLDAVQAIDDRSWLEELRHVVSETTESGRFVHLILENENNDAGLLRDGFTAQWNDDAHNALHVILTGENEGYYGNFSSDPIMALAAVLEEGFFFQGQLSSVTGKPRGSASSDLPADKFIFFLQNHDQTGNRAMGERLTVLADPDALKAAYALMLLSPQIPMLFFGEEWGCRNPFFFFTSHKNELAAIVREGRRSEFASFSRFHDPEQRKLIPDPNDPDTFRRSRPEGFRKDDADQGAWLSLTDELLTLRHHLIIPRLKGAHSAGVTILPRVNDGTGSDLAVALVAQWRMNDGAMLSIAVNFDKTPALLIFNPEGKLIYARNTSTGNSTIESNSIAVWLKDESHV</sequence>
<keyword evidence="18" id="KW-1185">Reference proteome</keyword>
<dbReference type="CDD" id="cd11325">
    <property type="entry name" value="AmyAc_GTHase"/>
    <property type="match status" value="1"/>
</dbReference>
<dbReference type="Proteomes" id="UP000635278">
    <property type="component" value="Unassembled WGS sequence"/>
</dbReference>
<evidence type="ECO:0000256" key="15">
    <source>
        <dbReference type="SAM" id="MobiDB-lite"/>
    </source>
</evidence>
<feature type="compositionally biased region" description="Basic and acidic residues" evidence="15">
    <location>
        <begin position="474"/>
        <end position="484"/>
    </location>
</feature>
<keyword evidence="9 14" id="KW-0326">Glycosidase</keyword>
<comment type="similarity">
    <text evidence="3 14">Belongs to the glycosyl hydrolase 13 family.</text>
</comment>
<evidence type="ECO:0000256" key="8">
    <source>
        <dbReference type="ARBA" id="ARBA00023277"/>
    </source>
</evidence>
<dbReference type="Gene3D" id="3.20.20.80">
    <property type="entry name" value="Glycosidases"/>
    <property type="match status" value="1"/>
</dbReference>
<evidence type="ECO:0000256" key="2">
    <source>
        <dbReference type="ARBA" id="ARBA00005199"/>
    </source>
</evidence>
<feature type="domain" description="Glycosyl hydrolase family 13 catalytic" evidence="16">
    <location>
        <begin position="114"/>
        <end position="453"/>
    </location>
</feature>
<dbReference type="InterPro" id="IPR022567">
    <property type="entry name" value="DUF3459"/>
</dbReference>
<evidence type="ECO:0000256" key="7">
    <source>
        <dbReference type="ARBA" id="ARBA00022801"/>
    </source>
</evidence>
<comment type="pathway">
    <text evidence="2 14">Glycan biosynthesis; trehalose biosynthesis.</text>
</comment>
<organism evidence="17 18">
    <name type="scientific">Acetobacter musti</name>
    <dbReference type="NCBI Taxonomy" id="864732"/>
    <lineage>
        <taxon>Bacteria</taxon>
        <taxon>Pseudomonadati</taxon>
        <taxon>Pseudomonadota</taxon>
        <taxon>Alphaproteobacteria</taxon>
        <taxon>Acetobacterales</taxon>
        <taxon>Acetobacteraceae</taxon>
        <taxon>Acetobacter</taxon>
    </lineage>
</organism>
<dbReference type="InterPro" id="IPR013783">
    <property type="entry name" value="Ig-like_fold"/>
</dbReference>
<dbReference type="SUPFAM" id="SSF81296">
    <property type="entry name" value="E set domains"/>
    <property type="match status" value="1"/>
</dbReference>
<evidence type="ECO:0000256" key="1">
    <source>
        <dbReference type="ARBA" id="ARBA00004496"/>
    </source>
</evidence>
<evidence type="ECO:0000256" key="12">
    <source>
        <dbReference type="ARBA" id="ARBA00034013"/>
    </source>
</evidence>
<dbReference type="InterPro" id="IPR044901">
    <property type="entry name" value="Trehalose_TreZ_E-set_sf"/>
</dbReference>
<evidence type="ECO:0000313" key="18">
    <source>
        <dbReference type="Proteomes" id="UP000635278"/>
    </source>
</evidence>
<dbReference type="Pfam" id="PF11941">
    <property type="entry name" value="DUF3459"/>
    <property type="match status" value="1"/>
</dbReference>
<dbReference type="PIRSF" id="PIRSF006337">
    <property type="entry name" value="Trehalose_TreZ"/>
    <property type="match status" value="1"/>
</dbReference>
<dbReference type="InterPro" id="IPR014756">
    <property type="entry name" value="Ig_E-set"/>
</dbReference>
<accession>A0ABX0JQG6</accession>
<evidence type="ECO:0000256" key="14">
    <source>
        <dbReference type="PIRNR" id="PIRNR006337"/>
    </source>
</evidence>
<dbReference type="Pfam" id="PF00128">
    <property type="entry name" value="Alpha-amylase"/>
    <property type="match status" value="1"/>
</dbReference>
<dbReference type="RefSeq" id="WP_173583740.1">
    <property type="nucleotide sequence ID" value="NZ_WOTB01000015.1"/>
</dbReference>
<dbReference type="CDD" id="cd02853">
    <property type="entry name" value="E_set_MTHase_like_N"/>
    <property type="match status" value="1"/>
</dbReference>
<dbReference type="Gene3D" id="1.10.10.760">
    <property type="entry name" value="E-set domains of sugar-utilizing enzymes"/>
    <property type="match status" value="1"/>
</dbReference>
<reference evidence="17 18" key="1">
    <citation type="journal article" date="2020" name="Int. J. Syst. Evol. Microbiol.">
        <title>Novel acetic acid bacteria from cider fermentations: Acetobacter conturbans sp. nov. and Acetobacter fallax sp. nov.</title>
        <authorList>
            <person name="Sombolestani A.S."/>
            <person name="Cleenwerck I."/>
            <person name="Cnockaert M."/>
            <person name="Borremans W."/>
            <person name="Wieme A.D."/>
            <person name="De Vuyst L."/>
            <person name="Vandamme P."/>
        </authorList>
    </citation>
    <scope>NUCLEOTIDE SEQUENCE [LARGE SCALE GENOMIC DNA]</scope>
    <source>
        <strain evidence="17 18">LMG 30640</strain>
    </source>
</reference>
<evidence type="ECO:0000259" key="16">
    <source>
        <dbReference type="SMART" id="SM00642"/>
    </source>
</evidence>
<dbReference type="SUPFAM" id="SSF51445">
    <property type="entry name" value="(Trans)glycosidases"/>
    <property type="match status" value="1"/>
</dbReference>
<dbReference type="SMART" id="SM00642">
    <property type="entry name" value="Aamy"/>
    <property type="match status" value="1"/>
</dbReference>
<dbReference type="EC" id="3.2.1.141" evidence="4 13"/>
<keyword evidence="6" id="KW-0963">Cytoplasm</keyword>
<comment type="subcellular location">
    <subcellularLocation>
        <location evidence="1">Cytoplasm</location>
    </subcellularLocation>
</comment>
<feature type="region of interest" description="Disordered" evidence="15">
    <location>
        <begin position="463"/>
        <end position="484"/>
    </location>
</feature>
<gene>
    <name evidence="17" type="primary">treZ</name>
    <name evidence="17" type="ORF">GOB93_11960</name>
</gene>
<comment type="catalytic activity">
    <reaction evidence="12 14">
        <text>hydrolysis of (1-&gt;4)-alpha-D-glucosidic linkage in 4-alpha-D-[(1-&gt;4)-alpha-D-glucanosyl]n trehalose to yield trehalose and (1-&gt;4)-alpha-D-glucan.</text>
        <dbReference type="EC" id="3.2.1.141"/>
    </reaction>
</comment>
<evidence type="ECO:0000313" key="17">
    <source>
        <dbReference type="EMBL" id="NHN85349.1"/>
    </source>
</evidence>
<dbReference type="PANTHER" id="PTHR43651:SF11">
    <property type="entry name" value="MALTO-OLIGOSYLTREHALOSE TREHALOHYDROLASE"/>
    <property type="match status" value="1"/>
</dbReference>
<dbReference type="InterPro" id="IPR017853">
    <property type="entry name" value="GH"/>
</dbReference>
<name>A0ABX0JQG6_9PROT</name>
<evidence type="ECO:0000256" key="6">
    <source>
        <dbReference type="ARBA" id="ARBA00022490"/>
    </source>
</evidence>
<dbReference type="InterPro" id="IPR006047">
    <property type="entry name" value="GH13_cat_dom"/>
</dbReference>
<evidence type="ECO:0000256" key="9">
    <source>
        <dbReference type="ARBA" id="ARBA00023295"/>
    </source>
</evidence>
<dbReference type="EMBL" id="WOTB01000015">
    <property type="protein sequence ID" value="NHN85349.1"/>
    <property type="molecule type" value="Genomic_DNA"/>
</dbReference>
<dbReference type="NCBIfam" id="TIGR02402">
    <property type="entry name" value="trehalose_TreZ"/>
    <property type="match status" value="1"/>
</dbReference>
<keyword evidence="8" id="KW-0119">Carbohydrate metabolism</keyword>
<protein>
    <recommendedName>
        <fullName evidence="5 13">Malto-oligosyltrehalose trehalohydrolase</fullName>
        <shortName evidence="14">MTHase</shortName>
        <ecNumber evidence="4 13">3.2.1.141</ecNumber>
    </recommendedName>
    <alternativeName>
        <fullName evidence="11 14">4-alpha-D-((1-&gt;4)-alpha-D-glucano)trehalose trehalohydrolase</fullName>
    </alternativeName>
    <alternativeName>
        <fullName evidence="10 14">Maltooligosyl trehalose trehalohydrolase</fullName>
    </alternativeName>
</protein>
<proteinExistence type="inferred from homology"/>
<evidence type="ECO:0000256" key="13">
    <source>
        <dbReference type="NCBIfam" id="TIGR02402"/>
    </source>
</evidence>
<dbReference type="InterPro" id="IPR012768">
    <property type="entry name" value="Trehalose_TreZ"/>
</dbReference>
<comment type="caution">
    <text evidence="17">The sequence shown here is derived from an EMBL/GenBank/DDBJ whole genome shotgun (WGS) entry which is preliminary data.</text>
</comment>
<evidence type="ECO:0000256" key="10">
    <source>
        <dbReference type="ARBA" id="ARBA00032057"/>
    </source>
</evidence>
<evidence type="ECO:0000256" key="5">
    <source>
        <dbReference type="ARBA" id="ARBA00015938"/>
    </source>
</evidence>
<evidence type="ECO:0000256" key="4">
    <source>
        <dbReference type="ARBA" id="ARBA00012268"/>
    </source>
</evidence>
<dbReference type="PANTHER" id="PTHR43651">
    <property type="entry name" value="1,4-ALPHA-GLUCAN-BRANCHING ENZYME"/>
    <property type="match status" value="1"/>
</dbReference>